<dbReference type="Gene3D" id="3.40.1360.10">
    <property type="match status" value="1"/>
</dbReference>
<sequence length="323" mass="36981">MDDRYTEGELRVAKSVDLTAVASQLGYTVKRVGKYYTLKEMDSIRIYDKSHWYRWSRQYDKGNNGGSQIDFLRVFCGMDVKEAVFWLLDFAGYRRIPNATEKPKLKYQVPTQKTEERKPFVLPEPSADNSYLYEYLNRDRAIGKAVIDYFVSQGLIYESRHYHNVVFRGNDKAGVTRFASMRGVFDKEGKPFKCDVAGNDKRYGFNVSNEDSTQLIVFEAAIDLMSYVDMFGDYESNKLALGMLSDAPLETFLEEHPKVSSIRFCLDADAPGRKASDELTVKYYGLGYDVEDCPPPEGFKDYNEWLVASKVKVNSKSTTISGR</sequence>
<dbReference type="Proteomes" id="UP000199315">
    <property type="component" value="Unassembled WGS sequence"/>
</dbReference>
<dbReference type="EMBL" id="FMKA01000006">
    <property type="protein sequence ID" value="SCP96769.1"/>
    <property type="molecule type" value="Genomic_DNA"/>
</dbReference>
<name>A0A1D3TSG3_9FIRM</name>
<dbReference type="AlphaFoldDB" id="A0A1D3TSG3"/>
<proteinExistence type="predicted"/>
<dbReference type="OrthoDB" id="9802530at2"/>
<dbReference type="SUPFAM" id="SSF57783">
    <property type="entry name" value="Zinc beta-ribbon"/>
    <property type="match status" value="1"/>
</dbReference>
<reference evidence="2 3" key="1">
    <citation type="submission" date="2016-09" db="EMBL/GenBank/DDBJ databases">
        <authorList>
            <person name="Capua I."/>
            <person name="De Benedictis P."/>
            <person name="Joannis T."/>
            <person name="Lombin L.H."/>
            <person name="Cattoli G."/>
        </authorList>
    </citation>
    <scope>NUCLEOTIDE SEQUENCE [LARGE SCALE GENOMIC DNA]</scope>
    <source>
        <strain evidence="2 3">GluBS11</strain>
    </source>
</reference>
<organism evidence="2 3">
    <name type="scientific">Anaerobium acetethylicum</name>
    <dbReference type="NCBI Taxonomy" id="1619234"/>
    <lineage>
        <taxon>Bacteria</taxon>
        <taxon>Bacillati</taxon>
        <taxon>Bacillota</taxon>
        <taxon>Clostridia</taxon>
        <taxon>Lachnospirales</taxon>
        <taxon>Lachnospiraceae</taxon>
        <taxon>Anaerobium</taxon>
    </lineage>
</organism>
<feature type="domain" description="DUF3991" evidence="1">
    <location>
        <begin position="134"/>
        <end position="206"/>
    </location>
</feature>
<accession>A0A1D3TSG3</accession>
<evidence type="ECO:0000313" key="3">
    <source>
        <dbReference type="Proteomes" id="UP000199315"/>
    </source>
</evidence>
<gene>
    <name evidence="2" type="ORF">SAMN05421730_100662</name>
</gene>
<evidence type="ECO:0000259" key="1">
    <source>
        <dbReference type="Pfam" id="PF13154"/>
    </source>
</evidence>
<dbReference type="InterPro" id="IPR025054">
    <property type="entry name" value="DUF3991"/>
</dbReference>
<dbReference type="RefSeq" id="WP_091232280.1">
    <property type="nucleotide sequence ID" value="NZ_FMKA01000006.1"/>
</dbReference>
<keyword evidence="3" id="KW-1185">Reference proteome</keyword>
<protein>
    <submittedName>
        <fullName evidence="2">Toprim-like</fullName>
    </submittedName>
</protein>
<evidence type="ECO:0000313" key="2">
    <source>
        <dbReference type="EMBL" id="SCP96769.1"/>
    </source>
</evidence>
<dbReference type="STRING" id="1619234.SAMN05421730_100662"/>
<dbReference type="Pfam" id="PF13155">
    <property type="entry name" value="Toprim_2"/>
    <property type="match status" value="1"/>
</dbReference>
<dbReference type="Pfam" id="PF13154">
    <property type="entry name" value="DUF3991"/>
    <property type="match status" value="1"/>
</dbReference>